<comment type="caution">
    <text evidence="2">The sequence shown here is derived from an EMBL/GenBank/DDBJ whole genome shotgun (WGS) entry which is preliminary data.</text>
</comment>
<dbReference type="InterPro" id="IPR012902">
    <property type="entry name" value="N_methyl_site"/>
</dbReference>
<dbReference type="InterPro" id="IPR045584">
    <property type="entry name" value="Pilin-like"/>
</dbReference>
<keyword evidence="1" id="KW-1133">Transmembrane helix</keyword>
<reference evidence="2 3" key="1">
    <citation type="submission" date="2019-08" db="EMBL/GenBank/DDBJ databases">
        <title>In-depth cultivation of the pig gut microbiome towards novel bacterial diversity and tailored functional studies.</title>
        <authorList>
            <person name="Wylensek D."/>
            <person name="Hitch T.C.A."/>
            <person name="Clavel T."/>
        </authorList>
    </citation>
    <scope>NUCLEOTIDE SEQUENCE [LARGE SCALE GENOMIC DNA]</scope>
    <source>
        <strain evidence="2 3">Oil+RF-744-GAM-WT-6</strain>
    </source>
</reference>
<dbReference type="AlphaFoldDB" id="A0A7X2NSP6"/>
<evidence type="ECO:0000313" key="2">
    <source>
        <dbReference type="EMBL" id="MSS58792.1"/>
    </source>
</evidence>
<sequence>MKRDEKGFTLGELLIVTAIIGVLVAISIPVFSGQLEKSRKAVDLANVRSAKAAAAAEYMTDGASGTRTYYYDAAAGKVTDLDIARARVEGYGKSHSAFDPVRDGASGIPNTGKASGIVAVTISSDGTQSAEWELKGLVDVTKDNVNDFVHKQEDGTYSLEFRQGSLSYVNITTGSVLKNVAEKNQVTSIVFGKNNLFEIVDNPLDNGHLNKGIDFGRGDQSALKDYSSLKKIDFSGITIGSIDLSNLSKVNVPDLAEVVLPDQSGLKFDIEGKWYYLNDKNEKVSLDPGLMDKNNSRVDLDKYSYLKGKSIYRESK</sequence>
<name>A0A7X2NSP6_9FIRM</name>
<dbReference type="Proteomes" id="UP000461880">
    <property type="component" value="Unassembled WGS sequence"/>
</dbReference>
<protein>
    <submittedName>
        <fullName evidence="2">Type II secretion system protein</fullName>
    </submittedName>
</protein>
<keyword evidence="3" id="KW-1185">Reference proteome</keyword>
<dbReference type="Gene3D" id="3.30.700.10">
    <property type="entry name" value="Glycoprotein, Type 4 Pilin"/>
    <property type="match status" value="1"/>
</dbReference>
<keyword evidence="1" id="KW-0472">Membrane</keyword>
<gene>
    <name evidence="2" type="ORF">FYJ51_07710</name>
</gene>
<feature type="transmembrane region" description="Helical" evidence="1">
    <location>
        <begin position="12"/>
        <end position="31"/>
    </location>
</feature>
<dbReference type="SUPFAM" id="SSF54523">
    <property type="entry name" value="Pili subunits"/>
    <property type="match status" value="1"/>
</dbReference>
<dbReference type="EMBL" id="VUMN01000016">
    <property type="protein sequence ID" value="MSS58792.1"/>
    <property type="molecule type" value="Genomic_DNA"/>
</dbReference>
<proteinExistence type="predicted"/>
<dbReference type="RefSeq" id="WP_154504732.1">
    <property type="nucleotide sequence ID" value="NZ_VUMN01000016.1"/>
</dbReference>
<accession>A0A7X2NSP6</accession>
<keyword evidence="1" id="KW-0812">Transmembrane</keyword>
<evidence type="ECO:0000256" key="1">
    <source>
        <dbReference type="SAM" id="Phobius"/>
    </source>
</evidence>
<dbReference type="Pfam" id="PF07963">
    <property type="entry name" value="N_methyl"/>
    <property type="match status" value="1"/>
</dbReference>
<dbReference type="NCBIfam" id="TIGR02532">
    <property type="entry name" value="IV_pilin_GFxxxE"/>
    <property type="match status" value="1"/>
</dbReference>
<organism evidence="2 3">
    <name type="scientific">Stecheria intestinalis</name>
    <dbReference type="NCBI Taxonomy" id="2606630"/>
    <lineage>
        <taxon>Bacteria</taxon>
        <taxon>Bacillati</taxon>
        <taxon>Bacillota</taxon>
        <taxon>Erysipelotrichia</taxon>
        <taxon>Erysipelotrichales</taxon>
        <taxon>Erysipelotrichaceae</taxon>
        <taxon>Stecheria</taxon>
    </lineage>
</organism>
<evidence type="ECO:0000313" key="3">
    <source>
        <dbReference type="Proteomes" id="UP000461880"/>
    </source>
</evidence>